<accession>A0A6A5GK33</accession>
<dbReference type="Proteomes" id="UP000483820">
    <property type="component" value="Chromosome V"/>
</dbReference>
<dbReference type="SUPFAM" id="SSF81383">
    <property type="entry name" value="F-box domain"/>
    <property type="match status" value="1"/>
</dbReference>
<dbReference type="Pfam" id="PF00646">
    <property type="entry name" value="F-box"/>
    <property type="match status" value="1"/>
</dbReference>
<dbReference type="SMART" id="SM00256">
    <property type="entry name" value="FBOX"/>
    <property type="match status" value="1"/>
</dbReference>
<dbReference type="GO" id="GO:0045087">
    <property type="term" value="P:innate immune response"/>
    <property type="evidence" value="ECO:0007669"/>
    <property type="project" value="TreeGrafter"/>
</dbReference>
<reference evidence="2 3" key="1">
    <citation type="submission" date="2019-12" db="EMBL/GenBank/DDBJ databases">
        <title>Chromosome-level assembly of the Caenorhabditis remanei genome.</title>
        <authorList>
            <person name="Teterina A.A."/>
            <person name="Willis J.H."/>
            <person name="Phillips P.C."/>
        </authorList>
    </citation>
    <scope>NUCLEOTIDE SEQUENCE [LARGE SCALE GENOMIC DNA]</scope>
    <source>
        <strain evidence="2 3">PX506</strain>
        <tissue evidence="2">Whole organism</tissue>
    </source>
</reference>
<dbReference type="PROSITE" id="PS50181">
    <property type="entry name" value="FBOX"/>
    <property type="match status" value="1"/>
</dbReference>
<dbReference type="EMBL" id="WUAV01000005">
    <property type="protein sequence ID" value="KAF1754862.1"/>
    <property type="molecule type" value="Genomic_DNA"/>
</dbReference>
<dbReference type="CDD" id="cd22150">
    <property type="entry name" value="F-box_CeFBXA-like"/>
    <property type="match status" value="1"/>
</dbReference>
<sequence>MSLFNFVFCCFPTRPKYHKSQETQNVFLLDMPDVVMREILKNLDFVTIRKLRKVCHAFRDFIDCENPDSNLKSIDLQATADTIFGFTTMLSTLSQSAKDIQFFYKEQDHLCVMQSGSRCATFQNNCVDLCVDDFLWPALKHQKSLMNDLCVIKKWKFDENRQPVLQNPGKFVVPTVEKLFERLINVLESRDRLLQVESLAISLHGQDQLMQLLRHVDLKVLKRLEVCRLVETEQSLDHRNNYNDSALDLGILKDCKNLDNLHVTYFSISSPFRILAHIPNLSVNMQTIYSEELLFFKNTMDNLNINARSEIRYGQFPDKSRFMEAMRMAENDNQWKCLVFNWRQDS</sequence>
<evidence type="ECO:0000259" key="1">
    <source>
        <dbReference type="PROSITE" id="PS50181"/>
    </source>
</evidence>
<dbReference type="GeneID" id="78777230"/>
<gene>
    <name evidence="2" type="ORF">GCK72_021427</name>
</gene>
<dbReference type="InterPro" id="IPR002900">
    <property type="entry name" value="DUF38/FTH_CAE_spp"/>
</dbReference>
<organism evidence="2 3">
    <name type="scientific">Caenorhabditis remanei</name>
    <name type="common">Caenorhabditis vulgaris</name>
    <dbReference type="NCBI Taxonomy" id="31234"/>
    <lineage>
        <taxon>Eukaryota</taxon>
        <taxon>Metazoa</taxon>
        <taxon>Ecdysozoa</taxon>
        <taxon>Nematoda</taxon>
        <taxon>Chromadorea</taxon>
        <taxon>Rhabditida</taxon>
        <taxon>Rhabditina</taxon>
        <taxon>Rhabditomorpha</taxon>
        <taxon>Rhabditoidea</taxon>
        <taxon>Rhabditidae</taxon>
        <taxon>Peloderinae</taxon>
        <taxon>Caenorhabditis</taxon>
    </lineage>
</organism>
<name>A0A6A5GK33_CAERE</name>
<dbReference type="CTD" id="78777230"/>
<feature type="domain" description="F-box" evidence="1">
    <location>
        <begin position="25"/>
        <end position="74"/>
    </location>
</feature>
<dbReference type="PANTHER" id="PTHR23015:SF4">
    <property type="entry name" value="DUF38 DOMAIN-CONTAINING PROTEIN-RELATED"/>
    <property type="match status" value="1"/>
</dbReference>
<dbReference type="PANTHER" id="PTHR23015">
    <property type="entry name" value="UNCHARACTERIZED C.ELEGANS PROTEIN"/>
    <property type="match status" value="1"/>
</dbReference>
<dbReference type="InterPro" id="IPR036047">
    <property type="entry name" value="F-box-like_dom_sf"/>
</dbReference>
<dbReference type="InterPro" id="IPR001810">
    <property type="entry name" value="F-box_dom"/>
</dbReference>
<dbReference type="RefSeq" id="XP_053583168.1">
    <property type="nucleotide sequence ID" value="XM_053734255.1"/>
</dbReference>
<proteinExistence type="predicted"/>
<comment type="caution">
    <text evidence="2">The sequence shown here is derived from an EMBL/GenBank/DDBJ whole genome shotgun (WGS) entry which is preliminary data.</text>
</comment>
<dbReference type="Pfam" id="PF01827">
    <property type="entry name" value="FTH"/>
    <property type="match status" value="1"/>
</dbReference>
<dbReference type="AlphaFoldDB" id="A0A6A5GK33"/>
<protein>
    <recommendedName>
        <fullName evidence="1">F-box domain-containing protein</fullName>
    </recommendedName>
</protein>
<evidence type="ECO:0000313" key="3">
    <source>
        <dbReference type="Proteomes" id="UP000483820"/>
    </source>
</evidence>
<evidence type="ECO:0000313" key="2">
    <source>
        <dbReference type="EMBL" id="KAF1754862.1"/>
    </source>
</evidence>
<dbReference type="InterPro" id="IPR040161">
    <property type="entry name" value="FB224"/>
</dbReference>
<dbReference type="KEGG" id="crq:GCK72_021427"/>